<dbReference type="RefSeq" id="WP_036101587.1">
    <property type="nucleotide sequence ID" value="NZ_AODL01000027.1"/>
</dbReference>
<evidence type="ECO:0000313" key="3">
    <source>
        <dbReference type="Proteomes" id="UP000019248"/>
    </source>
</evidence>
<evidence type="ECO:0000313" key="2">
    <source>
        <dbReference type="EMBL" id="EUJ43176.1"/>
    </source>
</evidence>
<dbReference type="InterPro" id="IPR016181">
    <property type="entry name" value="Acyl_CoA_acyltransferase"/>
</dbReference>
<dbReference type="PANTHER" id="PTHR43415">
    <property type="entry name" value="SPERMIDINE N(1)-ACETYLTRANSFERASE"/>
    <property type="match status" value="1"/>
</dbReference>
<name>W7D5S8_9LIST</name>
<gene>
    <name evidence="2" type="ORF">PRIP_14083</name>
</gene>
<keyword evidence="3" id="KW-1185">Reference proteome</keyword>
<protein>
    <submittedName>
        <fullName evidence="2">Acetyltransferase</fullName>
    </submittedName>
</protein>
<dbReference type="PROSITE" id="PS51186">
    <property type="entry name" value="GNAT"/>
    <property type="match status" value="1"/>
</dbReference>
<dbReference type="Proteomes" id="UP000019248">
    <property type="component" value="Unassembled WGS sequence"/>
</dbReference>
<dbReference type="PATRIC" id="fig|1265816.5.peg.2784"/>
<sequence>MRTDKLLQGEKVFLRPLNVEDLDTYYTLFFDSEVRRLTGTKQVFTYAQIEHYIANKWQENDSVLLLICLQNTEEVIGDIALQDIDPTNRNANMRIAIGQAKHQGQGYGSEAIQLLLEYGFGILNLNRIELNVFAYNKQASRAYEKAGFTVEGIQREVLFYNHEYHDSISMSILAREFREKYRK</sequence>
<dbReference type="InterPro" id="IPR000182">
    <property type="entry name" value="GNAT_dom"/>
</dbReference>
<dbReference type="Gene3D" id="3.40.630.30">
    <property type="match status" value="1"/>
</dbReference>
<dbReference type="Pfam" id="PF13302">
    <property type="entry name" value="Acetyltransf_3"/>
    <property type="match status" value="1"/>
</dbReference>
<dbReference type="SUPFAM" id="SSF55729">
    <property type="entry name" value="Acyl-CoA N-acyltransferases (Nat)"/>
    <property type="match status" value="1"/>
</dbReference>
<feature type="domain" description="N-acetyltransferase" evidence="1">
    <location>
        <begin position="12"/>
        <end position="175"/>
    </location>
</feature>
<dbReference type="GO" id="GO:0016747">
    <property type="term" value="F:acyltransferase activity, transferring groups other than amino-acyl groups"/>
    <property type="evidence" value="ECO:0007669"/>
    <property type="project" value="InterPro"/>
</dbReference>
<dbReference type="AlphaFoldDB" id="W7D5S8"/>
<dbReference type="OrthoDB" id="9795206at2"/>
<reference evidence="2 3" key="1">
    <citation type="journal article" date="2014" name="Int. J. Syst. Evol. Microbiol.">
        <title>Listeria floridensis sp. nov., Listeria aquatica sp. nov., Listeria cornellensis sp. nov., Listeria riparia sp. nov. and Listeria grandensis sp. nov., from agricultural and natural environments.</title>
        <authorList>
            <person name="den Bakker H.C."/>
            <person name="Warchocki S."/>
            <person name="Wright E.M."/>
            <person name="Allred A.F."/>
            <person name="Ahlstrom C."/>
            <person name="Manuel C.S."/>
            <person name="Stasiewicz M.J."/>
            <person name="Burrell A."/>
            <person name="Roof S."/>
            <person name="Strawn L."/>
            <person name="Fortes E.D."/>
            <person name="Nightingale K.K."/>
            <person name="Kephart D."/>
            <person name="Wiedmann M."/>
        </authorList>
    </citation>
    <scope>NUCLEOTIDE SEQUENCE [LARGE SCALE GENOMIC DNA]</scope>
    <source>
        <strain evidence="2 3">FSL S10-1204</strain>
    </source>
</reference>
<proteinExistence type="predicted"/>
<evidence type="ECO:0000259" key="1">
    <source>
        <dbReference type="PROSITE" id="PS51186"/>
    </source>
</evidence>
<keyword evidence="2" id="KW-0808">Transferase</keyword>
<dbReference type="PANTHER" id="PTHR43415:SF3">
    <property type="entry name" value="GNAT-FAMILY ACETYLTRANSFERASE"/>
    <property type="match status" value="1"/>
</dbReference>
<dbReference type="EMBL" id="AODL01000027">
    <property type="protein sequence ID" value="EUJ43176.1"/>
    <property type="molecule type" value="Genomic_DNA"/>
</dbReference>
<organism evidence="2 3">
    <name type="scientific">Listeria riparia FSL S10-1204</name>
    <dbReference type="NCBI Taxonomy" id="1265816"/>
    <lineage>
        <taxon>Bacteria</taxon>
        <taxon>Bacillati</taxon>
        <taxon>Bacillota</taxon>
        <taxon>Bacilli</taxon>
        <taxon>Bacillales</taxon>
        <taxon>Listeriaceae</taxon>
        <taxon>Listeria</taxon>
    </lineage>
</organism>
<comment type="caution">
    <text evidence="2">The sequence shown here is derived from an EMBL/GenBank/DDBJ whole genome shotgun (WGS) entry which is preliminary data.</text>
</comment>
<accession>W7D5S8</accession>